<dbReference type="AlphaFoldDB" id="A0A834I7A7"/>
<dbReference type="InterPro" id="IPR011333">
    <property type="entry name" value="SKP1/BTB/POZ_sf"/>
</dbReference>
<dbReference type="Gene3D" id="3.30.710.10">
    <property type="entry name" value="Potassium Channel Kv1.1, Chain A"/>
    <property type="match status" value="1"/>
</dbReference>
<dbReference type="InterPro" id="IPR000210">
    <property type="entry name" value="BTB/POZ_dom"/>
</dbReference>
<reference evidence="2" key="1">
    <citation type="submission" date="2020-08" db="EMBL/GenBank/DDBJ databases">
        <title>Genome sequencing and assembly of the red palm weevil Rhynchophorus ferrugineus.</title>
        <authorList>
            <person name="Dias G.B."/>
            <person name="Bergman C.M."/>
            <person name="Manee M."/>
        </authorList>
    </citation>
    <scope>NUCLEOTIDE SEQUENCE</scope>
    <source>
        <strain evidence="2">AA-2017</strain>
        <tissue evidence="2">Whole larva</tissue>
    </source>
</reference>
<dbReference type="FunFam" id="3.30.710.10:FF:000169">
    <property type="entry name" value="BTB/POZ domain-containing protein 2"/>
    <property type="match status" value="1"/>
</dbReference>
<dbReference type="GO" id="GO:0000932">
    <property type="term" value="C:P-body"/>
    <property type="evidence" value="ECO:0007669"/>
    <property type="project" value="TreeGrafter"/>
</dbReference>
<comment type="caution">
    <text evidence="2">The sequence shown here is derived from an EMBL/GenBank/DDBJ whole genome shotgun (WGS) entry which is preliminary data.</text>
</comment>
<dbReference type="Gene3D" id="1.25.40.420">
    <property type="match status" value="1"/>
</dbReference>
<dbReference type="Pfam" id="PF07707">
    <property type="entry name" value="BACK"/>
    <property type="match status" value="1"/>
</dbReference>
<feature type="domain" description="BTB" evidence="1">
    <location>
        <begin position="31"/>
        <end position="100"/>
    </location>
</feature>
<accession>A0A834I7A7</accession>
<dbReference type="PANTHER" id="PTHR45774">
    <property type="entry name" value="BTB/POZ DOMAIN-CONTAINING"/>
    <property type="match status" value="1"/>
</dbReference>
<gene>
    <name evidence="2" type="ORF">GWI33_018468</name>
</gene>
<dbReference type="GO" id="GO:0022008">
    <property type="term" value="P:neurogenesis"/>
    <property type="evidence" value="ECO:0007669"/>
    <property type="project" value="TreeGrafter"/>
</dbReference>
<evidence type="ECO:0000313" key="2">
    <source>
        <dbReference type="EMBL" id="KAF7268407.1"/>
    </source>
</evidence>
<dbReference type="Proteomes" id="UP000625711">
    <property type="component" value="Unassembled WGS sequence"/>
</dbReference>
<sequence length="894" mass="102598">MSLPQPPCDWQITRKLLKERGQYLLETGIWSDCRFIVGSEPNQQVLEGHKLFLAMSSPVFEAMFFGGMAEKDPIAILDVQPEAFKALLEYIYTDKINLTSFDQACELCYGAKKYMLPHLVEECTTYLWSDLYPKNACRAYEFAKLFEEPQLMAKCIRIICDQTQEVLSESSFEEVELSTVLTVFDQDELNINSELELFSAISRYAARHSQATGAKVPRLDEGLAHASGDGFNNPGQPNIRDAIKKIRFLTLTPQQFAEGPGKSTLLSESEKFAILMNICSNSVGTPMPEGFSKSKEARKKNPTPFYLEIGIPIKMYRRTKTFKSVKMEQEPHNLYTDFSKDNLFDSENHNLEIVQVGLPYPISDNIALDVQDPVSDMNDKMKHYNEKLKLGKVKLSPKKLEEVSLGDGQYVTMPKQFLEFYNSCQDPGFDWKDNSNVYFNGGVLDTIITNIKRYVVYYVFSSATLNLMELDSCKNFILPYSLKTPALGVKCYNLNVPLVLVREKFTLKLLNIVNEEDHVLSYELNMNIPITDAKINESNVKYLGVIQEDKIMVKNISRNSTIFSHKLKKKCLLQIEFWDNDIIIVIDQYLVYLLNYKTKKMLKVIDPELIECNPLKTFRYVDKQLFLVSQHYVIKVGLDQDEHVSFFSHTMEKAPILCDITGKSDNTYLCLGNPFMEDKILFSGKTLYCLPYKMPNINDTLTEASMYHPDLLLIDNLRNILNASITGMKFININNKLYLYYTTSVGCVFRQEMLSRTDSESIDNLSKWAKKQKQSKDIPPPPLYITNFADMSNMFFFLNKSVTQNNLLEQNSSNKSGGNVGNFIYKLNHIYGKDNIKSTLAKGFLDIWQDEEDSENYEPLIHDSSETTCYEKVNSWMNTFAKENLDVVELEQDI</sequence>
<dbReference type="GO" id="GO:0005829">
    <property type="term" value="C:cytosol"/>
    <property type="evidence" value="ECO:0007669"/>
    <property type="project" value="TreeGrafter"/>
</dbReference>
<evidence type="ECO:0000259" key="1">
    <source>
        <dbReference type="PROSITE" id="PS50097"/>
    </source>
</evidence>
<dbReference type="PANTHER" id="PTHR45774:SF3">
    <property type="entry name" value="BTB (POZ) DOMAIN-CONTAINING 2B-RELATED"/>
    <property type="match status" value="1"/>
</dbReference>
<dbReference type="SUPFAM" id="SSF54695">
    <property type="entry name" value="POZ domain"/>
    <property type="match status" value="1"/>
</dbReference>
<protein>
    <recommendedName>
        <fullName evidence="1">BTB domain-containing protein</fullName>
    </recommendedName>
</protein>
<keyword evidence="3" id="KW-1185">Reference proteome</keyword>
<dbReference type="PROSITE" id="PS50097">
    <property type="entry name" value="BTB"/>
    <property type="match status" value="1"/>
</dbReference>
<dbReference type="Pfam" id="PF00651">
    <property type="entry name" value="BTB"/>
    <property type="match status" value="1"/>
</dbReference>
<organism evidence="2 3">
    <name type="scientific">Rhynchophorus ferrugineus</name>
    <name type="common">Red palm weevil</name>
    <name type="synonym">Curculio ferrugineus</name>
    <dbReference type="NCBI Taxonomy" id="354439"/>
    <lineage>
        <taxon>Eukaryota</taxon>
        <taxon>Metazoa</taxon>
        <taxon>Ecdysozoa</taxon>
        <taxon>Arthropoda</taxon>
        <taxon>Hexapoda</taxon>
        <taxon>Insecta</taxon>
        <taxon>Pterygota</taxon>
        <taxon>Neoptera</taxon>
        <taxon>Endopterygota</taxon>
        <taxon>Coleoptera</taxon>
        <taxon>Polyphaga</taxon>
        <taxon>Cucujiformia</taxon>
        <taxon>Curculionidae</taxon>
        <taxon>Dryophthorinae</taxon>
        <taxon>Rhynchophorus</taxon>
    </lineage>
</organism>
<name>A0A834I7A7_RHYFE</name>
<dbReference type="InterPro" id="IPR011705">
    <property type="entry name" value="BACK"/>
</dbReference>
<dbReference type="OrthoDB" id="45365at2759"/>
<proteinExistence type="predicted"/>
<evidence type="ECO:0000313" key="3">
    <source>
        <dbReference type="Proteomes" id="UP000625711"/>
    </source>
</evidence>
<dbReference type="SMART" id="SM00875">
    <property type="entry name" value="BACK"/>
    <property type="match status" value="1"/>
</dbReference>
<dbReference type="SMART" id="SM00225">
    <property type="entry name" value="BTB"/>
    <property type="match status" value="1"/>
</dbReference>
<dbReference type="EMBL" id="JAACXV010014325">
    <property type="protein sequence ID" value="KAF7268407.1"/>
    <property type="molecule type" value="Genomic_DNA"/>
</dbReference>